<dbReference type="GO" id="GO:0006071">
    <property type="term" value="P:glycerol metabolic process"/>
    <property type="evidence" value="ECO:0007669"/>
    <property type="project" value="UniProtKB-KW"/>
</dbReference>
<feature type="domain" description="O-acyltransferase WSD1 C-terminal" evidence="14">
    <location>
        <begin position="345"/>
        <end position="488"/>
    </location>
</feature>
<comment type="similarity">
    <text evidence="3 11">Belongs to the long-chain O-acyltransferase family.</text>
</comment>
<dbReference type="InterPro" id="IPR045034">
    <property type="entry name" value="O-acyltransferase_WSD1-like"/>
</dbReference>
<evidence type="ECO:0000256" key="9">
    <source>
        <dbReference type="ARBA" id="ARBA00023315"/>
    </source>
</evidence>
<keyword evidence="9 11" id="KW-0012">Acyltransferase</keyword>
<reference evidence="15" key="1">
    <citation type="journal article" date="2014" name="Int. J. Syst. Evol. Microbiol.">
        <title>Complete genome sequence of Corynebacterium casei LMG S-19264T (=DSM 44701T), isolated from a smear-ripened cheese.</title>
        <authorList>
            <consortium name="US DOE Joint Genome Institute (JGI-PGF)"/>
            <person name="Walter F."/>
            <person name="Albersmeier A."/>
            <person name="Kalinowski J."/>
            <person name="Ruckert C."/>
        </authorList>
    </citation>
    <scope>NUCLEOTIDE SEQUENCE</scope>
    <source>
        <strain evidence="15">CGMCC 1.14988</strain>
    </source>
</reference>
<dbReference type="GO" id="GO:0019432">
    <property type="term" value="P:triglyceride biosynthetic process"/>
    <property type="evidence" value="ECO:0007669"/>
    <property type="project" value="UniProtKB-UniPathway"/>
</dbReference>
<organism evidence="15 16">
    <name type="scientific">Egicoccus halophilus</name>
    <dbReference type="NCBI Taxonomy" id="1670830"/>
    <lineage>
        <taxon>Bacteria</taxon>
        <taxon>Bacillati</taxon>
        <taxon>Actinomycetota</taxon>
        <taxon>Nitriliruptoria</taxon>
        <taxon>Egicoccales</taxon>
        <taxon>Egicoccaceae</taxon>
        <taxon>Egicoccus</taxon>
    </lineage>
</organism>
<dbReference type="SUPFAM" id="SSF52777">
    <property type="entry name" value="CoA-dependent acyltransferases"/>
    <property type="match status" value="1"/>
</dbReference>
<evidence type="ECO:0000256" key="6">
    <source>
        <dbReference type="ARBA" id="ARBA00022679"/>
    </source>
</evidence>
<evidence type="ECO:0000256" key="2">
    <source>
        <dbReference type="ARBA" id="ARBA00005189"/>
    </source>
</evidence>
<evidence type="ECO:0000256" key="7">
    <source>
        <dbReference type="ARBA" id="ARBA00022798"/>
    </source>
</evidence>
<keyword evidence="6 11" id="KW-0808">Transferase</keyword>
<evidence type="ECO:0000313" key="15">
    <source>
        <dbReference type="EMBL" id="GGI05564.1"/>
    </source>
</evidence>
<dbReference type="InterPro" id="IPR009721">
    <property type="entry name" value="O-acyltransferase_WSD1_C"/>
</dbReference>
<comment type="pathway">
    <text evidence="1 11">Glycerolipid metabolism; triacylglycerol biosynthesis.</text>
</comment>
<evidence type="ECO:0000256" key="8">
    <source>
        <dbReference type="ARBA" id="ARBA00023098"/>
    </source>
</evidence>
<dbReference type="InterPro" id="IPR004255">
    <property type="entry name" value="O-acyltransferase_WSD1_N"/>
</dbReference>
<feature type="region of interest" description="Disordered" evidence="12">
    <location>
        <begin position="1"/>
        <end position="26"/>
    </location>
</feature>
<dbReference type="NCBIfam" id="TIGR02946">
    <property type="entry name" value="acyl_WS_DGAT"/>
    <property type="match status" value="1"/>
</dbReference>
<dbReference type="AlphaFoldDB" id="A0A8J3ETG3"/>
<feature type="domain" description="O-acyltransferase WSD1-like N-terminal" evidence="13">
    <location>
        <begin position="30"/>
        <end position="303"/>
    </location>
</feature>
<dbReference type="PANTHER" id="PTHR31650:SF1">
    <property type="entry name" value="WAX ESTER SYNTHASE_DIACYLGLYCEROL ACYLTRANSFERASE 4-RELATED"/>
    <property type="match status" value="1"/>
</dbReference>
<keyword evidence="5 11" id="KW-0444">Lipid biosynthesis</keyword>
<protein>
    <recommendedName>
        <fullName evidence="4 11">Diacylglycerol O-acyltransferase</fullName>
        <ecNumber evidence="4 11">2.3.1.20</ecNumber>
    </recommendedName>
</protein>
<dbReference type="PANTHER" id="PTHR31650">
    <property type="entry name" value="O-ACYLTRANSFERASE (WSD1-LIKE) FAMILY PROTEIN"/>
    <property type="match status" value="1"/>
</dbReference>
<reference evidence="15" key="2">
    <citation type="submission" date="2020-09" db="EMBL/GenBank/DDBJ databases">
        <authorList>
            <person name="Sun Q."/>
            <person name="Zhou Y."/>
        </authorList>
    </citation>
    <scope>NUCLEOTIDE SEQUENCE</scope>
    <source>
        <strain evidence="15">CGMCC 1.14988</strain>
    </source>
</reference>
<accession>A0A8J3ETG3</accession>
<gene>
    <name evidence="15" type="ORF">GCM10011354_14730</name>
</gene>
<evidence type="ECO:0000259" key="14">
    <source>
        <dbReference type="Pfam" id="PF06974"/>
    </source>
</evidence>
<evidence type="ECO:0000256" key="4">
    <source>
        <dbReference type="ARBA" id="ARBA00013244"/>
    </source>
</evidence>
<keyword evidence="8 11" id="KW-0443">Lipid metabolism</keyword>
<dbReference type="EMBL" id="BMHA01000004">
    <property type="protein sequence ID" value="GGI05564.1"/>
    <property type="molecule type" value="Genomic_DNA"/>
</dbReference>
<keyword evidence="7 11" id="KW-0319">Glycerol metabolism</keyword>
<dbReference type="EC" id="2.3.1.20" evidence="4 11"/>
<dbReference type="Pfam" id="PF06974">
    <property type="entry name" value="WS_DGAT_C"/>
    <property type="match status" value="1"/>
</dbReference>
<evidence type="ECO:0000256" key="3">
    <source>
        <dbReference type="ARBA" id="ARBA00009587"/>
    </source>
</evidence>
<dbReference type="GO" id="GO:0051701">
    <property type="term" value="P:biological process involved in interaction with host"/>
    <property type="evidence" value="ECO:0007669"/>
    <property type="project" value="TreeGrafter"/>
</dbReference>
<dbReference type="RefSeq" id="WP_130649296.1">
    <property type="nucleotide sequence ID" value="NZ_BMHA01000004.1"/>
</dbReference>
<dbReference type="Pfam" id="PF03007">
    <property type="entry name" value="WS_DGAT_cat"/>
    <property type="match status" value="1"/>
</dbReference>
<evidence type="ECO:0000256" key="1">
    <source>
        <dbReference type="ARBA" id="ARBA00004771"/>
    </source>
</evidence>
<comment type="caution">
    <text evidence="15">The sequence shown here is derived from an EMBL/GenBank/DDBJ whole genome shotgun (WGS) entry which is preliminary data.</text>
</comment>
<evidence type="ECO:0000256" key="5">
    <source>
        <dbReference type="ARBA" id="ARBA00022516"/>
    </source>
</evidence>
<dbReference type="Proteomes" id="UP000650511">
    <property type="component" value="Unassembled WGS sequence"/>
</dbReference>
<evidence type="ECO:0000256" key="12">
    <source>
        <dbReference type="SAM" id="MobiDB-lite"/>
    </source>
</evidence>
<dbReference type="GO" id="GO:0071731">
    <property type="term" value="P:response to nitric oxide"/>
    <property type="evidence" value="ECO:0007669"/>
    <property type="project" value="TreeGrafter"/>
</dbReference>
<dbReference type="InterPro" id="IPR014292">
    <property type="entry name" value="Acyl_transf_WS/DGAT"/>
</dbReference>
<evidence type="ECO:0000256" key="10">
    <source>
        <dbReference type="ARBA" id="ARBA00048109"/>
    </source>
</evidence>
<proteinExistence type="inferred from homology"/>
<evidence type="ECO:0000259" key="13">
    <source>
        <dbReference type="Pfam" id="PF03007"/>
    </source>
</evidence>
<evidence type="ECO:0000313" key="16">
    <source>
        <dbReference type="Proteomes" id="UP000650511"/>
    </source>
</evidence>
<dbReference type="GO" id="GO:0001666">
    <property type="term" value="P:response to hypoxia"/>
    <property type="evidence" value="ECO:0007669"/>
    <property type="project" value="TreeGrafter"/>
</dbReference>
<comment type="catalytic activity">
    <reaction evidence="10 11">
        <text>an acyl-CoA + a 1,2-diacyl-sn-glycerol = a triacyl-sn-glycerol + CoA</text>
        <dbReference type="Rhea" id="RHEA:10868"/>
        <dbReference type="ChEBI" id="CHEBI:17815"/>
        <dbReference type="ChEBI" id="CHEBI:57287"/>
        <dbReference type="ChEBI" id="CHEBI:58342"/>
        <dbReference type="ChEBI" id="CHEBI:64615"/>
        <dbReference type="EC" id="2.3.1.20"/>
    </reaction>
</comment>
<keyword evidence="16" id="KW-1185">Reference proteome</keyword>
<dbReference type="GO" id="GO:0005886">
    <property type="term" value="C:plasma membrane"/>
    <property type="evidence" value="ECO:0007669"/>
    <property type="project" value="TreeGrafter"/>
</dbReference>
<evidence type="ECO:0000256" key="11">
    <source>
        <dbReference type="RuleBase" id="RU361241"/>
    </source>
</evidence>
<dbReference type="OrthoDB" id="9810950at2"/>
<dbReference type="GO" id="GO:0004144">
    <property type="term" value="F:diacylglycerol O-acyltransferase activity"/>
    <property type="evidence" value="ECO:0007669"/>
    <property type="project" value="UniProtKB-EC"/>
</dbReference>
<comment type="pathway">
    <text evidence="2">Lipid metabolism.</text>
</comment>
<dbReference type="UniPathway" id="UPA00282"/>
<name>A0A8J3ETG3_9ACTN</name>
<sequence length="502" mass="54962">MDERAGELRDRDGRDRSGRDADGREHGERLSALDAVFLSMEAPDRHMHGGSLMVFDRPTGPDGPEDFDHTRFLRLVRARLSLVPRYRQKLAAPPLPVGNPVWVDDEHFDLSYHVRHAALPRPGSIQQLSEYCARILSRPLDRDRPLWELYVIEGLEDGRFAVLNKTHHAMVDGRSGIDLTSVLLDTEPDVAPQLPSPSPWSPAPTPGAGQLLRDAARDALRNPAALVTAGGRLVAAPTTTLRRAMSLGRVAASMTRATLVHGAPRSLLNQPPGPHRRFAIQRIALEEAKRVKDTFGTTVNDVVLAAVADATGRYLRGHGAVTDRLWLRAMVPVSTRAGSEQHALGNRVVSVFVDLPVFEQDPIERLRICHEAMAGVRSTHHAVGADFLIGLGEFAPPTLHAMAARAAVHSRLFNFLVTNVPGPQQPVYCLGARLIGSFPFTPLTATQSYAVGLTSTDGWLNFGFTADYDTLPDIERVTGYLRDAFDDLCRCADAVTATARDR</sequence>